<gene>
    <name evidence="11" type="ORF">G6N73_11475</name>
</gene>
<reference evidence="11 12" key="1">
    <citation type="submission" date="2020-02" db="EMBL/GenBank/DDBJ databases">
        <title>Genome sequence of strain CCNWXJ40-4.</title>
        <authorList>
            <person name="Gao J."/>
            <person name="Sun J."/>
        </authorList>
    </citation>
    <scope>NUCLEOTIDE SEQUENCE [LARGE SCALE GENOMIC DNA]</scope>
    <source>
        <strain evidence="11 12">CCNWXJ 40-4</strain>
    </source>
</reference>
<evidence type="ECO:0000256" key="5">
    <source>
        <dbReference type="ARBA" id="ARBA00049164"/>
    </source>
</evidence>
<dbReference type="SUPFAM" id="SSF56796">
    <property type="entry name" value="Dehydroquinate synthase-like"/>
    <property type="match status" value="1"/>
</dbReference>
<comment type="cofactor">
    <cofactor evidence="1">
        <name>Fe cation</name>
        <dbReference type="ChEBI" id="CHEBI:24875"/>
    </cofactor>
</comment>
<dbReference type="PANTHER" id="PTHR11496">
    <property type="entry name" value="ALCOHOL DEHYDROGENASE"/>
    <property type="match status" value="1"/>
</dbReference>
<evidence type="ECO:0000259" key="10">
    <source>
        <dbReference type="Pfam" id="PF25137"/>
    </source>
</evidence>
<accession>A0A6G4WC59</accession>
<keyword evidence="4" id="KW-0520">NAD</keyword>
<evidence type="ECO:0000313" key="12">
    <source>
        <dbReference type="Proteomes" id="UP001642900"/>
    </source>
</evidence>
<dbReference type="FunFam" id="1.20.1090.10:FF:000001">
    <property type="entry name" value="Aldehyde-alcohol dehydrogenase"/>
    <property type="match status" value="1"/>
</dbReference>
<evidence type="ECO:0000256" key="4">
    <source>
        <dbReference type="ARBA" id="ARBA00023027"/>
    </source>
</evidence>
<dbReference type="Pfam" id="PF00465">
    <property type="entry name" value="Fe-ADH"/>
    <property type="match status" value="1"/>
</dbReference>
<comment type="catalytic activity">
    <reaction evidence="5">
        <text>a secondary alcohol + NAD(+) = a ketone + NADH + H(+)</text>
        <dbReference type="Rhea" id="RHEA:10740"/>
        <dbReference type="ChEBI" id="CHEBI:15378"/>
        <dbReference type="ChEBI" id="CHEBI:17087"/>
        <dbReference type="ChEBI" id="CHEBI:35681"/>
        <dbReference type="ChEBI" id="CHEBI:57540"/>
        <dbReference type="ChEBI" id="CHEBI:57945"/>
        <dbReference type="EC" id="1.1.1.1"/>
    </reaction>
</comment>
<comment type="caution">
    <text evidence="11">The sequence shown here is derived from an EMBL/GenBank/DDBJ whole genome shotgun (WGS) entry which is preliminary data.</text>
</comment>
<evidence type="ECO:0000256" key="8">
    <source>
        <dbReference type="ARBA" id="ARBA00076680"/>
    </source>
</evidence>
<dbReference type="InterPro" id="IPR039697">
    <property type="entry name" value="Alcohol_dehydrogenase_Fe"/>
</dbReference>
<keyword evidence="3" id="KW-0560">Oxidoreductase</keyword>
<dbReference type="Proteomes" id="UP001642900">
    <property type="component" value="Unassembled WGS sequence"/>
</dbReference>
<dbReference type="InterPro" id="IPR018211">
    <property type="entry name" value="ADH_Fe_CS"/>
</dbReference>
<dbReference type="CDD" id="cd14861">
    <property type="entry name" value="Fe-ADH-like"/>
    <property type="match status" value="1"/>
</dbReference>
<evidence type="ECO:0000256" key="3">
    <source>
        <dbReference type="ARBA" id="ARBA00023002"/>
    </source>
</evidence>
<protein>
    <recommendedName>
        <fullName evidence="7">Alcohol dehydrogenase 2</fullName>
    </recommendedName>
    <alternativeName>
        <fullName evidence="8">Alcohol dehydrogenase II</fullName>
    </alternativeName>
</protein>
<sequence length="395" mass="41695">MTKLVSKWNYPTTVRFGAGRISELPDALAAAGIKRPLFVTDPGLAKLPVVASTLKLLDDARIPYGVFSDVKPNPVESNLTAGIEVFKKGKHDGVIAFGGGSGLDLGKLIAFQAGQTRPVWDFEDIGDWWTRANSDAIAPIVAVPTTAGTGSEVGRAGVITHEETHTKKVIFHPKLLPAIVIADPELTVGMPPFITAGTGMDAFAHCLEAYCAPGYHPMADGIAIEGIRLVFENLPRAYANGKDLAARAHMMSAAAMGAAAFQKGLGAIHSLSHPIGALYDTHHGMTNAVFMPYVLAFNRDAVEERIARLAAYIGIKGGFDGFAKAVLKLRKELGVPHALPDLIKGLDMDKKRKALIADMAIVDPTAGGNPVKLTRKAALALLDNSIAGAVQGSGR</sequence>
<dbReference type="PROSITE" id="PS00913">
    <property type="entry name" value="ADH_IRON_1"/>
    <property type="match status" value="1"/>
</dbReference>
<keyword evidence="12" id="KW-1185">Reference proteome</keyword>
<evidence type="ECO:0000259" key="9">
    <source>
        <dbReference type="Pfam" id="PF00465"/>
    </source>
</evidence>
<organism evidence="11 12">
    <name type="scientific">Allomesorhizobium camelthorni</name>
    <dbReference type="NCBI Taxonomy" id="475069"/>
    <lineage>
        <taxon>Bacteria</taxon>
        <taxon>Pseudomonadati</taxon>
        <taxon>Pseudomonadota</taxon>
        <taxon>Alphaproteobacteria</taxon>
        <taxon>Hyphomicrobiales</taxon>
        <taxon>Phyllobacteriaceae</taxon>
        <taxon>Allomesorhizobium</taxon>
    </lineage>
</organism>
<dbReference type="GO" id="GO:0004022">
    <property type="term" value="F:alcohol dehydrogenase (NAD+) activity"/>
    <property type="evidence" value="ECO:0007669"/>
    <property type="project" value="UniProtKB-EC"/>
</dbReference>
<dbReference type="PROSITE" id="PS00060">
    <property type="entry name" value="ADH_IRON_2"/>
    <property type="match status" value="1"/>
</dbReference>
<dbReference type="EMBL" id="JAAKZF010000011">
    <property type="protein sequence ID" value="NGO51793.1"/>
    <property type="molecule type" value="Genomic_DNA"/>
</dbReference>
<evidence type="ECO:0000256" key="1">
    <source>
        <dbReference type="ARBA" id="ARBA00001962"/>
    </source>
</evidence>
<dbReference type="Gene3D" id="3.40.50.1970">
    <property type="match status" value="1"/>
</dbReference>
<dbReference type="Gene3D" id="1.20.1090.10">
    <property type="entry name" value="Dehydroquinate synthase-like - alpha domain"/>
    <property type="match status" value="1"/>
</dbReference>
<evidence type="ECO:0000313" key="11">
    <source>
        <dbReference type="EMBL" id="NGO51793.1"/>
    </source>
</evidence>
<proteinExistence type="inferred from homology"/>
<comment type="similarity">
    <text evidence="2">Belongs to the iron-containing alcohol dehydrogenase family.</text>
</comment>
<evidence type="ECO:0000256" key="2">
    <source>
        <dbReference type="ARBA" id="ARBA00007358"/>
    </source>
</evidence>
<evidence type="ECO:0000256" key="6">
    <source>
        <dbReference type="ARBA" id="ARBA00049243"/>
    </source>
</evidence>
<dbReference type="AlphaFoldDB" id="A0A6G4WC59"/>
<feature type="domain" description="Fe-containing alcohol dehydrogenase-like C-terminal" evidence="10">
    <location>
        <begin position="195"/>
        <end position="384"/>
    </location>
</feature>
<feature type="domain" description="Alcohol dehydrogenase iron-type/glycerol dehydrogenase GldA" evidence="9">
    <location>
        <begin position="11"/>
        <end position="184"/>
    </location>
</feature>
<dbReference type="Pfam" id="PF25137">
    <property type="entry name" value="ADH_Fe_C"/>
    <property type="match status" value="1"/>
</dbReference>
<dbReference type="FunFam" id="3.40.50.1970:FF:000003">
    <property type="entry name" value="Alcohol dehydrogenase, iron-containing"/>
    <property type="match status" value="1"/>
</dbReference>
<dbReference type="PANTHER" id="PTHR11496:SF102">
    <property type="entry name" value="ALCOHOL DEHYDROGENASE 4"/>
    <property type="match status" value="1"/>
</dbReference>
<dbReference type="InterPro" id="IPR001670">
    <property type="entry name" value="ADH_Fe/GldA"/>
</dbReference>
<comment type="catalytic activity">
    <reaction evidence="6">
        <text>a primary alcohol + NAD(+) = an aldehyde + NADH + H(+)</text>
        <dbReference type="Rhea" id="RHEA:10736"/>
        <dbReference type="ChEBI" id="CHEBI:15378"/>
        <dbReference type="ChEBI" id="CHEBI:15734"/>
        <dbReference type="ChEBI" id="CHEBI:17478"/>
        <dbReference type="ChEBI" id="CHEBI:57540"/>
        <dbReference type="ChEBI" id="CHEBI:57945"/>
        <dbReference type="EC" id="1.1.1.1"/>
    </reaction>
</comment>
<dbReference type="RefSeq" id="WP_165027675.1">
    <property type="nucleotide sequence ID" value="NZ_JAAKZF010000011.1"/>
</dbReference>
<evidence type="ECO:0000256" key="7">
    <source>
        <dbReference type="ARBA" id="ARBA00074848"/>
    </source>
</evidence>
<dbReference type="InterPro" id="IPR056798">
    <property type="entry name" value="ADH_Fe_C"/>
</dbReference>
<dbReference type="GO" id="GO:0046872">
    <property type="term" value="F:metal ion binding"/>
    <property type="evidence" value="ECO:0007669"/>
    <property type="project" value="InterPro"/>
</dbReference>
<name>A0A6G4WC59_9HYPH</name>